<keyword evidence="4 6" id="KW-1133">Transmembrane helix</keyword>
<dbReference type="Gene3D" id="1.20.1640.10">
    <property type="entry name" value="Multidrug efflux transporter AcrB transmembrane domain"/>
    <property type="match status" value="1"/>
</dbReference>
<comment type="subcellular location">
    <subcellularLocation>
        <location evidence="1">Cell membrane</location>
        <topology evidence="1">Multi-pass membrane protein</topology>
    </subcellularLocation>
</comment>
<keyword evidence="3 6" id="KW-0812">Transmembrane</keyword>
<evidence type="ECO:0000256" key="6">
    <source>
        <dbReference type="SAM" id="Phobius"/>
    </source>
</evidence>
<name>X1K0V3_9ZZZZ</name>
<dbReference type="GO" id="GO:0005886">
    <property type="term" value="C:plasma membrane"/>
    <property type="evidence" value="ECO:0007669"/>
    <property type="project" value="UniProtKB-SubCell"/>
</dbReference>
<dbReference type="AlphaFoldDB" id="X1K0V3"/>
<keyword evidence="2" id="KW-1003">Cell membrane</keyword>
<keyword evidence="5 6" id="KW-0472">Membrane</keyword>
<evidence type="ECO:0000256" key="2">
    <source>
        <dbReference type="ARBA" id="ARBA00022475"/>
    </source>
</evidence>
<feature type="non-terminal residue" evidence="8">
    <location>
        <position position="375"/>
    </location>
</feature>
<dbReference type="InterPro" id="IPR004869">
    <property type="entry name" value="MMPL_dom"/>
</dbReference>
<dbReference type="SUPFAM" id="SSF82866">
    <property type="entry name" value="Multidrug efflux transporter AcrB transmembrane domain"/>
    <property type="match status" value="1"/>
</dbReference>
<dbReference type="Pfam" id="PF03176">
    <property type="entry name" value="MMPL"/>
    <property type="match status" value="1"/>
</dbReference>
<feature type="transmembrane region" description="Helical" evidence="6">
    <location>
        <begin position="309"/>
        <end position="331"/>
    </location>
</feature>
<protein>
    <recommendedName>
        <fullName evidence="7">SSD domain-containing protein</fullName>
    </recommendedName>
</protein>
<accession>X1K0V3</accession>
<dbReference type="PANTHER" id="PTHR33406">
    <property type="entry name" value="MEMBRANE PROTEIN MJ1562-RELATED"/>
    <property type="match status" value="1"/>
</dbReference>
<evidence type="ECO:0000313" key="8">
    <source>
        <dbReference type="EMBL" id="GAI00118.1"/>
    </source>
</evidence>
<proteinExistence type="predicted"/>
<organism evidence="8">
    <name type="scientific">marine sediment metagenome</name>
    <dbReference type="NCBI Taxonomy" id="412755"/>
    <lineage>
        <taxon>unclassified sequences</taxon>
        <taxon>metagenomes</taxon>
        <taxon>ecological metagenomes</taxon>
    </lineage>
</organism>
<evidence type="ECO:0000256" key="1">
    <source>
        <dbReference type="ARBA" id="ARBA00004651"/>
    </source>
</evidence>
<gene>
    <name evidence="8" type="ORF">S06H3_04951</name>
</gene>
<evidence type="ECO:0000256" key="4">
    <source>
        <dbReference type="ARBA" id="ARBA00022989"/>
    </source>
</evidence>
<dbReference type="PROSITE" id="PS50156">
    <property type="entry name" value="SSD"/>
    <property type="match status" value="1"/>
</dbReference>
<evidence type="ECO:0000256" key="3">
    <source>
        <dbReference type="ARBA" id="ARBA00022692"/>
    </source>
</evidence>
<feature type="transmembrane region" description="Helical" evidence="6">
    <location>
        <begin position="343"/>
        <end position="366"/>
    </location>
</feature>
<comment type="caution">
    <text evidence="8">The sequence shown here is derived from an EMBL/GenBank/DDBJ whole genome shotgun (WGS) entry which is preliminary data.</text>
</comment>
<feature type="domain" description="SSD" evidence="7">
    <location>
        <begin position="244"/>
        <end position="366"/>
    </location>
</feature>
<feature type="transmembrane region" description="Helical" evidence="6">
    <location>
        <begin position="267"/>
        <end position="289"/>
    </location>
</feature>
<dbReference type="InterPro" id="IPR000731">
    <property type="entry name" value="SSD"/>
</dbReference>
<feature type="transmembrane region" description="Helical" evidence="6">
    <location>
        <begin position="12"/>
        <end position="31"/>
    </location>
</feature>
<reference evidence="8" key="1">
    <citation type="journal article" date="2014" name="Front. Microbiol.">
        <title>High frequency of phylogenetically diverse reductive dehalogenase-homologous genes in deep subseafloor sedimentary metagenomes.</title>
        <authorList>
            <person name="Kawai M."/>
            <person name="Futagami T."/>
            <person name="Toyoda A."/>
            <person name="Takaki Y."/>
            <person name="Nishi S."/>
            <person name="Hori S."/>
            <person name="Arai W."/>
            <person name="Tsubouchi T."/>
            <person name="Morono Y."/>
            <person name="Uchiyama I."/>
            <person name="Ito T."/>
            <person name="Fujiyama A."/>
            <person name="Inagaki F."/>
            <person name="Takami H."/>
        </authorList>
    </citation>
    <scope>NUCLEOTIDE SEQUENCE</scope>
    <source>
        <strain evidence="8">Expedition CK06-06</strain>
    </source>
</reference>
<sequence>MMDKIARACEKRPFVVIGVIALITVLMLTGIPKITTETEIRTFLPEGYPSIKATLEMENKFGGMQYEFILIKSQNVTNANVVKSLLDLQQRLVTEPTLGNYVMGVEGYLSLLLPYIIVDDQLLPDDQLEPAIQSRLAQPQIRNMVENKSITPDQKICLLSVRVNSNLKQSEAGEKTGYFEDFVKSYASESGAFDASITGQYSTSRDMQSTVGGESYILLLAAVIFIIVVLALAFRHASDVVLPFVVIGLAMVWVMGIMGHFGISFSMVAVAILPLLLGITIDYAIHMIYRYKEERSKGYDAGKSAVSSIKTTGTAVFLTAATTMIGFGSWLTSDLPPLRDFGFLSMLGILLSFIFVVTLLPAFWVIRDRRKGTER</sequence>
<dbReference type="InterPro" id="IPR050545">
    <property type="entry name" value="Mycobact_MmpL"/>
</dbReference>
<dbReference type="PANTHER" id="PTHR33406:SF13">
    <property type="entry name" value="MEMBRANE PROTEIN YDFJ"/>
    <property type="match status" value="1"/>
</dbReference>
<feature type="transmembrane region" description="Helical" evidence="6">
    <location>
        <begin position="241"/>
        <end position="261"/>
    </location>
</feature>
<evidence type="ECO:0000259" key="7">
    <source>
        <dbReference type="PROSITE" id="PS50156"/>
    </source>
</evidence>
<feature type="transmembrane region" description="Helical" evidence="6">
    <location>
        <begin position="215"/>
        <end position="234"/>
    </location>
</feature>
<evidence type="ECO:0000256" key="5">
    <source>
        <dbReference type="ARBA" id="ARBA00023136"/>
    </source>
</evidence>
<dbReference type="EMBL" id="BARV01001785">
    <property type="protein sequence ID" value="GAI00118.1"/>
    <property type="molecule type" value="Genomic_DNA"/>
</dbReference>